<reference evidence="1 2" key="1">
    <citation type="submission" date="2024-02" db="EMBL/GenBank/DDBJ databases">
        <authorList>
            <person name="Chen Y."/>
            <person name="Shah S."/>
            <person name="Dougan E. K."/>
            <person name="Thang M."/>
            <person name="Chan C."/>
        </authorList>
    </citation>
    <scope>NUCLEOTIDE SEQUENCE [LARGE SCALE GENOMIC DNA]</scope>
</reference>
<name>A0ABP0N359_9DINO</name>
<accession>A0ABP0N359</accession>
<proteinExistence type="predicted"/>
<dbReference type="Gene3D" id="3.40.50.1820">
    <property type="entry name" value="alpha/beta hydrolase"/>
    <property type="match status" value="1"/>
</dbReference>
<dbReference type="InterPro" id="IPR029058">
    <property type="entry name" value="AB_hydrolase_fold"/>
</dbReference>
<dbReference type="InterPro" id="IPR022742">
    <property type="entry name" value="Hydrolase_4"/>
</dbReference>
<dbReference type="SUPFAM" id="SSF53474">
    <property type="entry name" value="alpha/beta-Hydrolases"/>
    <property type="match status" value="1"/>
</dbReference>
<dbReference type="Proteomes" id="UP001642464">
    <property type="component" value="Unassembled WGS sequence"/>
</dbReference>
<protein>
    <submittedName>
        <fullName evidence="1">Uncharacterized protein</fullName>
    </submittedName>
</protein>
<organism evidence="1 2">
    <name type="scientific">Durusdinium trenchii</name>
    <dbReference type="NCBI Taxonomy" id="1381693"/>
    <lineage>
        <taxon>Eukaryota</taxon>
        <taxon>Sar</taxon>
        <taxon>Alveolata</taxon>
        <taxon>Dinophyceae</taxon>
        <taxon>Suessiales</taxon>
        <taxon>Symbiodiniaceae</taxon>
        <taxon>Durusdinium</taxon>
    </lineage>
</organism>
<gene>
    <name evidence="1" type="ORF">SCF082_LOCUS31074</name>
</gene>
<dbReference type="Pfam" id="PF12146">
    <property type="entry name" value="Hydrolase_4"/>
    <property type="match status" value="1"/>
</dbReference>
<evidence type="ECO:0000313" key="2">
    <source>
        <dbReference type="Proteomes" id="UP001642464"/>
    </source>
</evidence>
<dbReference type="EMBL" id="CAXAMM010026091">
    <property type="protein sequence ID" value="CAK9058197.1"/>
    <property type="molecule type" value="Genomic_DNA"/>
</dbReference>
<evidence type="ECO:0000313" key="1">
    <source>
        <dbReference type="EMBL" id="CAK9058197.1"/>
    </source>
</evidence>
<comment type="caution">
    <text evidence="1">The sequence shown here is derived from an EMBL/GenBank/DDBJ whole genome shotgun (WGS) entry which is preliminary data.</text>
</comment>
<sequence>MESTRPSVVFLHGFGGPSKVEQAFLERLRENFEAVGVTLRAPTYHPGGHVAATSLPSFLEELAAELEQHTQHAHAQSVLVGFSVGGYLVANFQERWPHLVKKAVLLAPAIDNFDRNFKDKLPEKWHMPVAYVKELQGMSARPAIKVPTMLVHGELETDQGGSALWRMKEWEAAEDFTVCHYPKGLGHSLEIVEEGPGFNGLVSWILAE</sequence>
<keyword evidence="2" id="KW-1185">Reference proteome</keyword>